<dbReference type="AlphaFoldDB" id="A0A835U2R1"/>
<keyword evidence="3" id="KW-1185">Reference proteome</keyword>
<gene>
    <name evidence="2" type="ORF">HPP92_028720</name>
    <name evidence="1" type="ORF">HPP92_028732</name>
</gene>
<evidence type="ECO:0000313" key="4">
    <source>
        <dbReference type="Proteomes" id="UP000639772"/>
    </source>
</evidence>
<protein>
    <submittedName>
        <fullName evidence="2">Uncharacterized protein</fullName>
    </submittedName>
</protein>
<proteinExistence type="predicted"/>
<dbReference type="Proteomes" id="UP000639772">
    <property type="component" value="Unassembled WGS sequence"/>
</dbReference>
<comment type="caution">
    <text evidence="2">The sequence shown here is derived from an EMBL/GenBank/DDBJ whole genome shotgun (WGS) entry which is preliminary data.</text>
</comment>
<dbReference type="EMBL" id="JADCNM010000560">
    <property type="protein sequence ID" value="KAG0446628.1"/>
    <property type="molecule type" value="Genomic_DNA"/>
</dbReference>
<evidence type="ECO:0000313" key="1">
    <source>
        <dbReference type="EMBL" id="KAG0446628.1"/>
    </source>
</evidence>
<sequence length="130" mass="15048">MVKEGTSQSRWRNRKAEKKSLMLKVFKGKIYKLWLNSGFRRKRMRGLRRPPQQQVCTITVQKHLKIQCRHPMAHRLWFLKTSGAMTIFCSPLQSLLHLEVACKGATICFEQVGCSVAIACPIFLLQSLFI</sequence>
<evidence type="ECO:0000313" key="2">
    <source>
        <dbReference type="EMBL" id="KAG0446678.1"/>
    </source>
</evidence>
<dbReference type="EMBL" id="JADCNL010000559">
    <property type="protein sequence ID" value="KAG0446678.1"/>
    <property type="molecule type" value="Genomic_DNA"/>
</dbReference>
<evidence type="ECO:0000313" key="3">
    <source>
        <dbReference type="Proteomes" id="UP000636800"/>
    </source>
</evidence>
<organism evidence="2 3">
    <name type="scientific">Vanilla planifolia</name>
    <name type="common">Vanilla</name>
    <dbReference type="NCBI Taxonomy" id="51239"/>
    <lineage>
        <taxon>Eukaryota</taxon>
        <taxon>Viridiplantae</taxon>
        <taxon>Streptophyta</taxon>
        <taxon>Embryophyta</taxon>
        <taxon>Tracheophyta</taxon>
        <taxon>Spermatophyta</taxon>
        <taxon>Magnoliopsida</taxon>
        <taxon>Liliopsida</taxon>
        <taxon>Asparagales</taxon>
        <taxon>Orchidaceae</taxon>
        <taxon>Vanilloideae</taxon>
        <taxon>Vanilleae</taxon>
        <taxon>Vanilla</taxon>
    </lineage>
</organism>
<dbReference type="Proteomes" id="UP000636800">
    <property type="component" value="Unassembled WGS sequence"/>
</dbReference>
<accession>A0A835U2R1</accession>
<name>A0A835U2R1_VANPL</name>
<reference evidence="3 4" key="1">
    <citation type="journal article" date="2020" name="Nat. Food">
        <title>A phased Vanilla planifolia genome enables genetic improvement of flavour and production.</title>
        <authorList>
            <person name="Hasing T."/>
            <person name="Tang H."/>
            <person name="Brym M."/>
            <person name="Khazi F."/>
            <person name="Huang T."/>
            <person name="Chambers A.H."/>
        </authorList>
    </citation>
    <scope>NUCLEOTIDE SEQUENCE [LARGE SCALE GENOMIC DNA]</scope>
    <source>
        <tissue evidence="2">Leaf</tissue>
    </source>
</reference>